<gene>
    <name evidence="2" type="ORF">CIPAW_02G102000</name>
</gene>
<dbReference type="AlphaFoldDB" id="A0A8T1RBZ8"/>
<keyword evidence="3" id="KW-1185">Reference proteome</keyword>
<evidence type="ECO:0000256" key="1">
    <source>
        <dbReference type="SAM" id="MobiDB-lite"/>
    </source>
</evidence>
<sequence>MGSQPPPPQPTHHLLQMRSVDPPKLSVSRPCLFCSPPHGSAPCSQLRPCAAFLHGAAPPLSQPSTRPLPCSTAPPQAHRLSHRRSALPHTDRAPPHLLQCRKRTRPEQSKNLNL</sequence>
<dbReference type="EMBL" id="CM031810">
    <property type="protein sequence ID" value="KAG6664568.1"/>
    <property type="molecule type" value="Genomic_DNA"/>
</dbReference>
<comment type="caution">
    <text evidence="2">The sequence shown here is derived from an EMBL/GenBank/DDBJ whole genome shotgun (WGS) entry which is preliminary data.</text>
</comment>
<proteinExistence type="predicted"/>
<protein>
    <submittedName>
        <fullName evidence="2">Uncharacterized protein</fullName>
    </submittedName>
</protein>
<organism evidence="2 3">
    <name type="scientific">Carya illinoinensis</name>
    <name type="common">Pecan</name>
    <dbReference type="NCBI Taxonomy" id="32201"/>
    <lineage>
        <taxon>Eukaryota</taxon>
        <taxon>Viridiplantae</taxon>
        <taxon>Streptophyta</taxon>
        <taxon>Embryophyta</taxon>
        <taxon>Tracheophyta</taxon>
        <taxon>Spermatophyta</taxon>
        <taxon>Magnoliopsida</taxon>
        <taxon>eudicotyledons</taxon>
        <taxon>Gunneridae</taxon>
        <taxon>Pentapetalae</taxon>
        <taxon>rosids</taxon>
        <taxon>fabids</taxon>
        <taxon>Fagales</taxon>
        <taxon>Juglandaceae</taxon>
        <taxon>Carya</taxon>
    </lineage>
</organism>
<evidence type="ECO:0000313" key="2">
    <source>
        <dbReference type="EMBL" id="KAG6664568.1"/>
    </source>
</evidence>
<accession>A0A8T1RBZ8</accession>
<feature type="region of interest" description="Disordered" evidence="1">
    <location>
        <begin position="57"/>
        <end position="114"/>
    </location>
</feature>
<evidence type="ECO:0000313" key="3">
    <source>
        <dbReference type="Proteomes" id="UP000811609"/>
    </source>
</evidence>
<dbReference type="Proteomes" id="UP000811609">
    <property type="component" value="Chromosome 2"/>
</dbReference>
<reference evidence="2" key="1">
    <citation type="submission" date="2020-12" db="EMBL/GenBank/DDBJ databases">
        <title>WGS assembly of Carya illinoinensis cv. Pawnee.</title>
        <authorList>
            <person name="Platts A."/>
            <person name="Shu S."/>
            <person name="Wright S."/>
            <person name="Barry K."/>
            <person name="Edger P."/>
            <person name="Pires J.C."/>
            <person name="Schmutz J."/>
        </authorList>
    </citation>
    <scope>NUCLEOTIDE SEQUENCE</scope>
    <source>
        <tissue evidence="2">Leaf</tissue>
    </source>
</reference>
<name>A0A8T1RBZ8_CARIL</name>